<dbReference type="EMBL" id="CP009249">
    <property type="protein sequence ID" value="APT92390.1"/>
    <property type="molecule type" value="Genomic_DNA"/>
</dbReference>
<gene>
    <name evidence="3" type="ORF">CPHO_05195</name>
</gene>
<feature type="chain" id="PRO_5013312880" description="Dienelactone hydrolase domain-containing protein" evidence="2">
    <location>
        <begin position="22"/>
        <end position="533"/>
    </location>
</feature>
<dbReference type="InterPro" id="IPR029058">
    <property type="entry name" value="AB_hydrolase_fold"/>
</dbReference>
<dbReference type="STRING" id="161895.CPHO_05195"/>
<keyword evidence="4" id="KW-1185">Reference proteome</keyword>
<dbReference type="RefSeq" id="WP_075733803.1">
    <property type="nucleotide sequence ID" value="NZ_VXKJ01000037.1"/>
</dbReference>
<reference evidence="3 4" key="1">
    <citation type="submission" date="2014-08" db="EMBL/GenBank/DDBJ databases">
        <title>Complete genome sequence of Corynebacterium phocae M408/89/1(T)(=DSM 44612(T)), isolated from the common seal (Phoca vitulina).</title>
        <authorList>
            <person name="Ruckert C."/>
            <person name="Albersmeier A."/>
            <person name="Winkler A."/>
            <person name="Kalinowski J."/>
        </authorList>
    </citation>
    <scope>NUCLEOTIDE SEQUENCE [LARGE SCALE GENOMIC DNA]</scope>
    <source>
        <strain evidence="3 4">M408/89/1</strain>
    </source>
</reference>
<organism evidence="3 4">
    <name type="scientific">Corynebacterium phocae</name>
    <dbReference type="NCBI Taxonomy" id="161895"/>
    <lineage>
        <taxon>Bacteria</taxon>
        <taxon>Bacillati</taxon>
        <taxon>Actinomycetota</taxon>
        <taxon>Actinomycetes</taxon>
        <taxon>Mycobacteriales</taxon>
        <taxon>Corynebacteriaceae</taxon>
        <taxon>Corynebacterium</taxon>
    </lineage>
</organism>
<evidence type="ECO:0000256" key="2">
    <source>
        <dbReference type="SAM" id="SignalP"/>
    </source>
</evidence>
<keyword evidence="2" id="KW-0732">Signal</keyword>
<feature type="region of interest" description="Disordered" evidence="1">
    <location>
        <begin position="26"/>
        <end position="59"/>
    </location>
</feature>
<protein>
    <recommendedName>
        <fullName evidence="5">Dienelactone hydrolase domain-containing protein</fullName>
    </recommendedName>
</protein>
<proteinExistence type="predicted"/>
<dbReference type="KEGG" id="cpho:CPHO_05195"/>
<feature type="signal peptide" evidence="2">
    <location>
        <begin position="1"/>
        <end position="21"/>
    </location>
</feature>
<dbReference type="Proteomes" id="UP000185491">
    <property type="component" value="Chromosome"/>
</dbReference>
<dbReference type="SUPFAM" id="SSF53474">
    <property type="entry name" value="alpha/beta-Hydrolases"/>
    <property type="match status" value="1"/>
</dbReference>
<evidence type="ECO:0000313" key="3">
    <source>
        <dbReference type="EMBL" id="APT92390.1"/>
    </source>
</evidence>
<name>A0A1L7D2R6_9CORY</name>
<evidence type="ECO:0000313" key="4">
    <source>
        <dbReference type="Proteomes" id="UP000185491"/>
    </source>
</evidence>
<accession>A0A1L7D2R6</accession>
<dbReference type="Gene3D" id="3.40.50.1820">
    <property type="entry name" value="alpha/beta hydrolase"/>
    <property type="match status" value="1"/>
</dbReference>
<dbReference type="AlphaFoldDB" id="A0A1L7D2R6"/>
<sequence length="533" mass="57007">MKPLHAAASALCAATLLTACTAPDSGDLNNTDSTSAQPATSSAPASEKGSTATATEAKATNVDTREFSLEDITVEGDTVLPVRGTITTSGKSNSPLIIISHLRSFNCSDETFAYPCAKDAKEVRLDKGMAYLAKTLGQAGYTVVVPDLGPLWAPDELDKPYDQTKAWMATMDKIRRTLADANEGKTTLMGKALKGNIDLEHTGLFMHSRSAIVANDAAKAWPGVSLVSYGGFYALPETDEDEFAPAPPDVPLLVIDGEADQDVDRAGASWLPEYVALDRTAPAFSVIVPGLGHNFINTTLSEKEFDDRTVQEATAEDHQKFLSTAVVSWFDQTIRQAEGPFPMSAGGELPDTVGGLDARVFAVTPNTGDKTARRWVATATGPKLEGAEVTYCRNYPLMNPMEYPDRCELAKLGMVHSSSLVARFELSDTPVSVPVTAEDAQSVIVHVMPSGSRKDKKDTALDLTLVTDGGERIAVAVPAGNQALRDRQAKNNNGEYWIETLRLPLPPEAEGKTITSVELTGQGSIDLRAVELF</sequence>
<evidence type="ECO:0000256" key="1">
    <source>
        <dbReference type="SAM" id="MobiDB-lite"/>
    </source>
</evidence>
<dbReference type="PROSITE" id="PS51257">
    <property type="entry name" value="PROKAR_LIPOPROTEIN"/>
    <property type="match status" value="1"/>
</dbReference>
<evidence type="ECO:0008006" key="5">
    <source>
        <dbReference type="Google" id="ProtNLM"/>
    </source>
</evidence>
<feature type="compositionally biased region" description="Low complexity" evidence="1">
    <location>
        <begin position="33"/>
        <end position="46"/>
    </location>
</feature>